<feature type="region of interest" description="Disordered" evidence="8">
    <location>
        <begin position="792"/>
        <end position="812"/>
    </location>
</feature>
<feature type="compositionally biased region" description="Low complexity" evidence="8">
    <location>
        <begin position="936"/>
        <end position="948"/>
    </location>
</feature>
<feature type="compositionally biased region" description="Basic and acidic residues" evidence="8">
    <location>
        <begin position="1132"/>
        <end position="1143"/>
    </location>
</feature>
<evidence type="ECO:0000256" key="8">
    <source>
        <dbReference type="SAM" id="MobiDB-lite"/>
    </source>
</evidence>
<accession>A0A9W6F2I6</accession>
<evidence type="ECO:0000259" key="9">
    <source>
        <dbReference type="Pfam" id="PF00326"/>
    </source>
</evidence>
<dbReference type="InterPro" id="IPR002470">
    <property type="entry name" value="Peptidase_S9A"/>
</dbReference>
<organism evidence="11 12">
    <name type="scientific">Pleodorina starrii</name>
    <dbReference type="NCBI Taxonomy" id="330485"/>
    <lineage>
        <taxon>Eukaryota</taxon>
        <taxon>Viridiplantae</taxon>
        <taxon>Chlorophyta</taxon>
        <taxon>core chlorophytes</taxon>
        <taxon>Chlorophyceae</taxon>
        <taxon>CS clade</taxon>
        <taxon>Chlamydomonadales</taxon>
        <taxon>Volvocaceae</taxon>
        <taxon>Pleodorina</taxon>
    </lineage>
</organism>
<feature type="domain" description="Peptidase S9 prolyl oligopeptidase catalytic" evidence="9">
    <location>
        <begin position="873"/>
        <end position="921"/>
    </location>
</feature>
<keyword evidence="12" id="KW-1185">Reference proteome</keyword>
<dbReference type="GO" id="GO:0004252">
    <property type="term" value="F:serine-type endopeptidase activity"/>
    <property type="evidence" value="ECO:0007669"/>
    <property type="project" value="InterPro"/>
</dbReference>
<dbReference type="Gene3D" id="2.130.10.120">
    <property type="entry name" value="Prolyl oligopeptidase, N-terminal domain"/>
    <property type="match status" value="2"/>
</dbReference>
<feature type="domain" description="Peptidase S9 prolyl oligopeptidase catalytic" evidence="9">
    <location>
        <begin position="999"/>
        <end position="1126"/>
    </location>
</feature>
<dbReference type="PANTHER" id="PTHR11757:SF19">
    <property type="entry name" value="PROLYL ENDOPEPTIDASE-LIKE"/>
    <property type="match status" value="1"/>
</dbReference>
<evidence type="ECO:0000256" key="4">
    <source>
        <dbReference type="ARBA" id="ARBA00022825"/>
    </source>
</evidence>
<keyword evidence="2" id="KW-0645">Protease</keyword>
<feature type="compositionally biased region" description="Low complexity" evidence="8">
    <location>
        <begin position="459"/>
        <end position="468"/>
    </location>
</feature>
<feature type="domain" description="Peptidase S9A N-terminal" evidence="10">
    <location>
        <begin position="539"/>
        <end position="674"/>
    </location>
</feature>
<reference evidence="11 12" key="1">
    <citation type="journal article" date="2023" name="Commun. Biol.">
        <title>Reorganization of the ancestral sex-determining regions during the evolution of trioecy in Pleodorina starrii.</title>
        <authorList>
            <person name="Takahashi K."/>
            <person name="Suzuki S."/>
            <person name="Kawai-Toyooka H."/>
            <person name="Yamamoto K."/>
            <person name="Hamaji T."/>
            <person name="Ootsuki R."/>
            <person name="Yamaguchi H."/>
            <person name="Kawachi M."/>
            <person name="Higashiyama T."/>
            <person name="Nozaki H."/>
        </authorList>
    </citation>
    <scope>NUCLEOTIDE SEQUENCE [LARGE SCALE GENOMIC DNA]</scope>
    <source>
        <strain evidence="11 12">NIES-4479</strain>
    </source>
</reference>
<feature type="region of interest" description="Disordered" evidence="8">
    <location>
        <begin position="440"/>
        <end position="474"/>
    </location>
</feature>
<dbReference type="PANTHER" id="PTHR11757">
    <property type="entry name" value="PROTEASE FAMILY S9A OLIGOPEPTIDASE"/>
    <property type="match status" value="1"/>
</dbReference>
<feature type="compositionally biased region" description="Gly residues" evidence="8">
    <location>
        <begin position="1208"/>
        <end position="1221"/>
    </location>
</feature>
<feature type="region of interest" description="Disordered" evidence="8">
    <location>
        <begin position="1132"/>
        <end position="1162"/>
    </location>
</feature>
<dbReference type="InterPro" id="IPR023302">
    <property type="entry name" value="Pept_S9A_N"/>
</dbReference>
<feature type="compositionally biased region" description="Pro residues" evidence="8">
    <location>
        <begin position="924"/>
        <end position="935"/>
    </location>
</feature>
<dbReference type="GO" id="GO:0006508">
    <property type="term" value="P:proteolysis"/>
    <property type="evidence" value="ECO:0007669"/>
    <property type="project" value="UniProtKB-KW"/>
</dbReference>
<feature type="domain" description="Peptidase S9A N-terminal" evidence="10">
    <location>
        <begin position="257"/>
        <end position="440"/>
    </location>
</feature>
<proteinExistence type="inferred from homology"/>
<dbReference type="InterPro" id="IPR051543">
    <property type="entry name" value="Serine_Peptidase_S9A"/>
</dbReference>
<evidence type="ECO:0000256" key="6">
    <source>
        <dbReference type="ARBA" id="ARBA00042165"/>
    </source>
</evidence>
<comment type="function">
    <text evidence="7">Serine peptidase whose precise substrate specificity remains unclear. Does not cleave peptides after a arginine or lysine residue. Regulates trans-Golgi network morphology and sorting by regulating the membrane binding of the AP-1 complex. May play a role in the regulation of synaptic vesicle exocytosis.</text>
</comment>
<feature type="region of interest" description="Disordered" evidence="8">
    <location>
        <begin position="101"/>
        <end position="125"/>
    </location>
</feature>
<evidence type="ECO:0000256" key="1">
    <source>
        <dbReference type="ARBA" id="ARBA00005228"/>
    </source>
</evidence>
<gene>
    <name evidence="11" type="primary">PLESTBF000397</name>
    <name evidence="11" type="ORF">PLESTB_000799600</name>
</gene>
<evidence type="ECO:0000256" key="7">
    <source>
        <dbReference type="ARBA" id="ARBA00045448"/>
    </source>
</evidence>
<evidence type="ECO:0000256" key="3">
    <source>
        <dbReference type="ARBA" id="ARBA00022801"/>
    </source>
</evidence>
<feature type="compositionally biased region" description="Low complexity" evidence="8">
    <location>
        <begin position="209"/>
        <end position="221"/>
    </location>
</feature>
<comment type="caution">
    <text evidence="11">The sequence shown here is derived from an EMBL/GenBank/DDBJ whole genome shotgun (WGS) entry which is preliminary data.</text>
</comment>
<dbReference type="Pfam" id="PF02897">
    <property type="entry name" value="Peptidase_S9_N"/>
    <property type="match status" value="2"/>
</dbReference>
<sequence length="1284" mass="129857">MSRLRNQLLRLVVRVSALSASERRAVVTCIATRGKAHASRFHAVAISHECSASRLRNFSSFRVEQQTTSLQQATWTGCPEPLKQPCIKEYNGFSWQDEYSWMDPSPSSPGSAASPSGSRAAADPARRAELLQRHLRLEEQHTRRALAAAGVHAVKQRLLGELRDKYLGQQQQDPPPERLGPYFYSVVSGPDGGLLAYTRTPAPEPYAATAAVGEAQGHSRSAGGGGSGEAGHGRGRGGQQQRQSATRPRGLPGVEVEAEVLLSRETVARDARVASRMTGLRLGDSVGALKLCPRHRLLAYSLHALDRQDVYCVLVRDTATGKLLLPGGVVGGVAGPGGLELAADGRSLLVLSADAGGRPARVLLHDLLCASPPRLLLAENDPRFFLALGRTKDWELLLISSNSKTSSEVHVLDAADPTSHPPRLVQPRTPGLEYFVEHHKPQRTTRPLHQQQPQPPPGETAAAGAVASAGGGVGASEGGGGGQLIILTNADLRDLRASGGGGCGVSGGGDGAIGDGGGAGSLGGGRCGVVDSGGGGDLHVVVAPLSSPGVEHWRPLLRERPGVVVTDMDMFSDCVVLYERRQGLPAVSVLPLTGLVPAGGRRGADGSASAASSDEAAALPVPVQVPLPPWALHVAPGANADPTSPALRLTLSSPLHPPAVLDYHLTSGRMQLLTREQPPPAAASLLASCSLMHLRLAVHSAAAAAADGGAQDGVGGGGGADVAHVPVTLVLPPGATFPPAAWSGGGGGGVGAAGGGGGGAGAVGGGDALLGLGGNQPGWVPRFGGTGPPAFTWRRISGPEGGSGGGSGSGGSSGFGAATLPGVCEGGESSVAASSGPGGGSGGGGGPRPLLLSVYGAYGMPLELQYDPSLLCLLARGWAVAKVHMRGGGELGRGWHIAGCRHRKRAAVDDCLAALRLFLAAGPHPGPTKPLPQPQPLSETSTAASPSAASPPPLSTSPGDGGRVGTTTAAEAAVAAASAPVAAAAVAAGCSSPLTAPGLVAGHAISAGGVVLGSALNAAPGVFGAAVLRCAFLELLGSCTDASQPLTAHEWDEWGDPADPRDMAALTDLCPYRNLEPHPHPHRPVGGGGGGDVWRAAVLASCAEEDPRVHPSIPAKWVARLRERLRRTHPLELYDKDADDGRTRATGPRGGDPRGSPWSRLLGRLWSGSTADATTYGDAYGSGPGPADTEEVGGRGRGRTIGASTGMAGWGSRGGASGGDGGRGVCAPLLRVYSDGGGHVREGHAAQAEEVVEEMAFLLLALGCEGEREGVGGAHGRGDAGGGK</sequence>
<dbReference type="Pfam" id="PF00326">
    <property type="entry name" value="Peptidase_S9"/>
    <property type="match status" value="2"/>
</dbReference>
<protein>
    <recommendedName>
        <fullName evidence="5">Prolyl endopeptidase-like</fullName>
    </recommendedName>
    <alternativeName>
        <fullName evidence="6">Prolylendopeptidase-like</fullName>
    </alternativeName>
</protein>
<dbReference type="InterPro" id="IPR001375">
    <property type="entry name" value="Peptidase_S9_cat"/>
</dbReference>
<feature type="region of interest" description="Disordered" evidence="8">
    <location>
        <begin position="924"/>
        <end position="965"/>
    </location>
</feature>
<feature type="compositionally biased region" description="Low complexity" evidence="8">
    <location>
        <begin position="103"/>
        <end position="123"/>
    </location>
</feature>
<evidence type="ECO:0000313" key="12">
    <source>
        <dbReference type="Proteomes" id="UP001165080"/>
    </source>
</evidence>
<dbReference type="SUPFAM" id="SSF53474">
    <property type="entry name" value="alpha/beta-Hydrolases"/>
    <property type="match status" value="1"/>
</dbReference>
<evidence type="ECO:0000259" key="10">
    <source>
        <dbReference type="Pfam" id="PF02897"/>
    </source>
</evidence>
<dbReference type="InterPro" id="IPR029058">
    <property type="entry name" value="AB_hydrolase_fold"/>
</dbReference>
<feature type="region of interest" description="Disordered" evidence="8">
    <location>
        <begin position="209"/>
        <end position="252"/>
    </location>
</feature>
<feature type="compositionally biased region" description="Gly residues" evidence="8">
    <location>
        <begin position="799"/>
        <end position="812"/>
    </location>
</feature>
<dbReference type="Gene3D" id="3.40.50.1820">
    <property type="entry name" value="alpha/beta hydrolase"/>
    <property type="match status" value="1"/>
</dbReference>
<comment type="similarity">
    <text evidence="1">Belongs to the peptidase S9A family.</text>
</comment>
<feature type="region of interest" description="Disordered" evidence="8">
    <location>
        <begin position="1176"/>
        <end position="1221"/>
    </location>
</feature>
<evidence type="ECO:0000256" key="5">
    <source>
        <dbReference type="ARBA" id="ARBA00039290"/>
    </source>
</evidence>
<evidence type="ECO:0000256" key="2">
    <source>
        <dbReference type="ARBA" id="ARBA00022670"/>
    </source>
</evidence>
<keyword evidence="3" id="KW-0378">Hydrolase</keyword>
<evidence type="ECO:0000313" key="11">
    <source>
        <dbReference type="EMBL" id="GLC53879.1"/>
    </source>
</evidence>
<dbReference type="SUPFAM" id="SSF50993">
    <property type="entry name" value="Peptidase/esterase 'gauge' domain"/>
    <property type="match status" value="1"/>
</dbReference>
<dbReference type="PRINTS" id="PR00862">
    <property type="entry name" value="PROLIGOPTASE"/>
</dbReference>
<dbReference type="EMBL" id="BRXU01000009">
    <property type="protein sequence ID" value="GLC53879.1"/>
    <property type="molecule type" value="Genomic_DNA"/>
</dbReference>
<keyword evidence="4" id="KW-0720">Serine protease</keyword>
<dbReference type="Proteomes" id="UP001165080">
    <property type="component" value="Unassembled WGS sequence"/>
</dbReference>
<name>A0A9W6F2I6_9CHLO</name>